<evidence type="ECO:0000256" key="3">
    <source>
        <dbReference type="ARBA" id="ARBA00023316"/>
    </source>
</evidence>
<dbReference type="Proteomes" id="UP001178507">
    <property type="component" value="Unassembled WGS sequence"/>
</dbReference>
<evidence type="ECO:0000259" key="5">
    <source>
        <dbReference type="Pfam" id="PF03330"/>
    </source>
</evidence>
<dbReference type="InterPro" id="IPR034718">
    <property type="entry name" value="RlpA"/>
</dbReference>
<name>A0AA36N724_9DINO</name>
<dbReference type="HAMAP" id="MF_02071">
    <property type="entry name" value="RlpA"/>
    <property type="match status" value="1"/>
</dbReference>
<evidence type="ECO:0000313" key="7">
    <source>
        <dbReference type="Proteomes" id="UP001178507"/>
    </source>
</evidence>
<dbReference type="InterPro" id="IPR012997">
    <property type="entry name" value="RplA"/>
</dbReference>
<gene>
    <name evidence="6" type="ORF">EVOR1521_LOCUS17061</name>
</gene>
<feature type="chain" id="PRO_5041436790" description="RlpA-like protein double-psi beta-barrel domain-containing protein" evidence="4">
    <location>
        <begin position="23"/>
        <end position="322"/>
    </location>
</feature>
<dbReference type="GO" id="GO:0071555">
    <property type="term" value="P:cell wall organization"/>
    <property type="evidence" value="ECO:0007669"/>
    <property type="project" value="UniProtKB-KW"/>
</dbReference>
<keyword evidence="7" id="KW-1185">Reference proteome</keyword>
<dbReference type="InterPro" id="IPR036908">
    <property type="entry name" value="RlpA-like_sf"/>
</dbReference>
<dbReference type="SUPFAM" id="SSF50685">
    <property type="entry name" value="Barwin-like endoglucanases"/>
    <property type="match status" value="1"/>
</dbReference>
<evidence type="ECO:0000256" key="2">
    <source>
        <dbReference type="ARBA" id="ARBA00023239"/>
    </source>
</evidence>
<sequence length="322" mass="33672">MGNTSTLTRFARLCALGAVGVALSGCGSNLTPKVALTSGTESVVATSSDVVNLSNLPVFTQNAATSGEESFSVAAYGVAASPRVASGTRIQRGGGRQMVGRPYTVRGQRYFPTANQPAVQHGRASWYGEAFHGRKTANGEVYDMNHLTAAHKTMPLPSYARVTNRANGRSVVVRVNDRGPFSNNRVIDLSKRAAYMLDYISAGTANVQVEYLGPAPLHGQDDEFLIASFRGAPTLGTPRGGGDRNLPGVRQPGVMLASSGQQPAAERFGGPAAPALEAPGSLLRRSARPVIGLDASAYADARVAAAFAAPWAPMATEGWKAR</sequence>
<protein>
    <recommendedName>
        <fullName evidence="5">RlpA-like protein double-psi beta-barrel domain-containing protein</fullName>
    </recommendedName>
</protein>
<accession>A0AA36N724</accession>
<dbReference type="Pfam" id="PF03330">
    <property type="entry name" value="DPBB_1"/>
    <property type="match status" value="1"/>
</dbReference>
<dbReference type="PANTHER" id="PTHR34183:SF1">
    <property type="entry name" value="ENDOLYTIC PEPTIDOGLYCAN TRANSGLYCOSYLASE RLPA"/>
    <property type="match status" value="1"/>
</dbReference>
<feature type="signal peptide" evidence="4">
    <location>
        <begin position="1"/>
        <end position="22"/>
    </location>
</feature>
<dbReference type="GO" id="GO:0016829">
    <property type="term" value="F:lyase activity"/>
    <property type="evidence" value="ECO:0007669"/>
    <property type="project" value="UniProtKB-KW"/>
</dbReference>
<dbReference type="NCBIfam" id="TIGR00413">
    <property type="entry name" value="rlpA"/>
    <property type="match status" value="1"/>
</dbReference>
<keyword evidence="3" id="KW-0961">Cell wall biogenesis/degradation</keyword>
<comment type="caution">
    <text evidence="6">The sequence shown here is derived from an EMBL/GenBank/DDBJ whole genome shotgun (WGS) entry which is preliminary data.</text>
</comment>
<evidence type="ECO:0000256" key="1">
    <source>
        <dbReference type="ARBA" id="ARBA00022729"/>
    </source>
</evidence>
<keyword evidence="1 4" id="KW-0732">Signal</keyword>
<proteinExistence type="inferred from homology"/>
<dbReference type="EMBL" id="CAUJNA010002223">
    <property type="protein sequence ID" value="CAJ1391797.1"/>
    <property type="molecule type" value="Genomic_DNA"/>
</dbReference>
<dbReference type="PANTHER" id="PTHR34183">
    <property type="entry name" value="ENDOLYTIC PEPTIDOGLYCAN TRANSGLYCOSYLASE RLPA"/>
    <property type="match status" value="1"/>
</dbReference>
<dbReference type="AlphaFoldDB" id="A0AA36N724"/>
<reference evidence="6" key="1">
    <citation type="submission" date="2023-08" db="EMBL/GenBank/DDBJ databases">
        <authorList>
            <person name="Chen Y."/>
            <person name="Shah S."/>
            <person name="Dougan E. K."/>
            <person name="Thang M."/>
            <person name="Chan C."/>
        </authorList>
    </citation>
    <scope>NUCLEOTIDE SEQUENCE</scope>
</reference>
<organism evidence="6 7">
    <name type="scientific">Effrenium voratum</name>
    <dbReference type="NCBI Taxonomy" id="2562239"/>
    <lineage>
        <taxon>Eukaryota</taxon>
        <taxon>Sar</taxon>
        <taxon>Alveolata</taxon>
        <taxon>Dinophyceae</taxon>
        <taxon>Suessiales</taxon>
        <taxon>Symbiodiniaceae</taxon>
        <taxon>Effrenium</taxon>
    </lineage>
</organism>
<feature type="domain" description="RlpA-like protein double-psi beta-barrel" evidence="5">
    <location>
        <begin position="120"/>
        <end position="209"/>
    </location>
</feature>
<keyword evidence="2" id="KW-0456">Lyase</keyword>
<dbReference type="FunFam" id="2.40.40.10:FF:000003">
    <property type="entry name" value="Endolytic peptidoglycan transglycosylase RlpA"/>
    <property type="match status" value="1"/>
</dbReference>
<dbReference type="Gene3D" id="2.40.40.10">
    <property type="entry name" value="RlpA-like domain"/>
    <property type="match status" value="1"/>
</dbReference>
<dbReference type="CDD" id="cd22268">
    <property type="entry name" value="DPBB_RlpA-like"/>
    <property type="match status" value="1"/>
</dbReference>
<evidence type="ECO:0000313" key="6">
    <source>
        <dbReference type="EMBL" id="CAJ1391797.1"/>
    </source>
</evidence>
<evidence type="ECO:0000256" key="4">
    <source>
        <dbReference type="SAM" id="SignalP"/>
    </source>
</evidence>
<dbReference type="InterPro" id="IPR009009">
    <property type="entry name" value="RlpA-like_DPBB"/>
</dbReference>